<accession>C5BIS6</accession>
<evidence type="ECO:0000313" key="4">
    <source>
        <dbReference type="Proteomes" id="UP000009080"/>
    </source>
</evidence>
<proteinExistence type="predicted"/>
<dbReference type="RefSeq" id="WP_015820501.1">
    <property type="nucleotide sequence ID" value="NC_012997.1"/>
</dbReference>
<sequence length="431" mass="47928">MDALLLDWLSLLLRWLHVITAIAWIGASFYFVWLDNSLETPPEWKKEKGVSGDLWAFHGGGIYEVAKYSLAPPTMPTTLHWFKWEAYSTWLTGTLLLIAVYYFRAEYYLVGPNNLVASPALAISASVLYLVSGLAVYELLVRWIAPKNTRLFIALLYSYVVFSCWLAPQLFSDRAAFIHVGALLATIMAANVFLGIMPAQRGFMRAVDAGKTPDKAPMLAAKTRSIHNNYFTLPVIFCMISNHYAFLYGHPYNWLILIALLTITAYARHFFNLRHRGIIKPSILILAIVATLAVAAAMQIGKNQKLKQSGGENGQPSETIVLPSVADQVETDQIQAKREQAESTKAREPVTNEQITELTNQHCSGCHAIHPSNPAFAAAPAGILLETTDQLLTSKQKIIPAVQSGYMPLGNMTGMTQKERETLLEWLAQTQ</sequence>
<evidence type="ECO:0000313" key="3">
    <source>
        <dbReference type="EMBL" id="ACR14386.1"/>
    </source>
</evidence>
<protein>
    <submittedName>
        <fullName evidence="3">Membrane protein</fullName>
    </submittedName>
</protein>
<feature type="domain" description="Urate oxidase N-terminal" evidence="2">
    <location>
        <begin position="4"/>
        <end position="298"/>
    </location>
</feature>
<keyword evidence="1" id="KW-0472">Membrane</keyword>
<dbReference type="STRING" id="377629.TERTU_2061"/>
<keyword evidence="1" id="KW-0812">Transmembrane</keyword>
<reference evidence="3 4" key="1">
    <citation type="journal article" date="2009" name="PLoS ONE">
        <title>The complete genome of Teredinibacter turnerae T7901: an intracellular endosymbiont of marine wood-boring bivalves (shipworms).</title>
        <authorList>
            <person name="Yang J.C."/>
            <person name="Madupu R."/>
            <person name="Durkin A.S."/>
            <person name="Ekborg N.A."/>
            <person name="Pedamallu C.S."/>
            <person name="Hostetler J.B."/>
            <person name="Radune D."/>
            <person name="Toms B.S."/>
            <person name="Henrissat B."/>
            <person name="Coutinho P.M."/>
            <person name="Schwarz S."/>
            <person name="Field L."/>
            <person name="Trindade-Silva A.E."/>
            <person name="Soares C.A.G."/>
            <person name="Elshahawi S."/>
            <person name="Hanora A."/>
            <person name="Schmidt E.W."/>
            <person name="Haygood M.G."/>
            <person name="Posfai J."/>
            <person name="Benner J."/>
            <person name="Madinger C."/>
            <person name="Nove J."/>
            <person name="Anton B."/>
            <person name="Chaudhary K."/>
            <person name="Foster J."/>
            <person name="Holman A."/>
            <person name="Kumar S."/>
            <person name="Lessard P.A."/>
            <person name="Luyten Y.A."/>
            <person name="Slatko B."/>
            <person name="Wood N."/>
            <person name="Wu B."/>
            <person name="Teplitski M."/>
            <person name="Mougous J.D."/>
            <person name="Ward N."/>
            <person name="Eisen J.A."/>
            <person name="Badger J.H."/>
            <person name="Distel D.L."/>
        </authorList>
    </citation>
    <scope>NUCLEOTIDE SEQUENCE [LARGE SCALE GENOMIC DNA]</scope>
    <source>
        <strain evidence="4">ATCC 39867 / T7901</strain>
    </source>
</reference>
<evidence type="ECO:0000259" key="2">
    <source>
        <dbReference type="Pfam" id="PF06181"/>
    </source>
</evidence>
<feature type="transmembrane region" description="Helical" evidence="1">
    <location>
        <begin position="151"/>
        <end position="171"/>
    </location>
</feature>
<dbReference type="Pfam" id="PF06181">
    <property type="entry name" value="Urate_ox_N"/>
    <property type="match status" value="1"/>
</dbReference>
<feature type="transmembrane region" description="Helical" evidence="1">
    <location>
        <begin position="252"/>
        <end position="271"/>
    </location>
</feature>
<evidence type="ECO:0000256" key="1">
    <source>
        <dbReference type="SAM" id="Phobius"/>
    </source>
</evidence>
<feature type="transmembrane region" description="Helical" evidence="1">
    <location>
        <begin position="283"/>
        <end position="301"/>
    </location>
</feature>
<feature type="transmembrane region" description="Helical" evidence="1">
    <location>
        <begin position="115"/>
        <end position="139"/>
    </location>
</feature>
<dbReference type="AlphaFoldDB" id="C5BIS6"/>
<feature type="transmembrane region" description="Helical" evidence="1">
    <location>
        <begin position="177"/>
        <end position="196"/>
    </location>
</feature>
<organism evidence="3 4">
    <name type="scientific">Teredinibacter turnerae (strain ATCC 39867 / T7901)</name>
    <dbReference type="NCBI Taxonomy" id="377629"/>
    <lineage>
        <taxon>Bacteria</taxon>
        <taxon>Pseudomonadati</taxon>
        <taxon>Pseudomonadota</taxon>
        <taxon>Gammaproteobacteria</taxon>
        <taxon>Cellvibrionales</taxon>
        <taxon>Cellvibrionaceae</taxon>
        <taxon>Teredinibacter</taxon>
    </lineage>
</organism>
<dbReference type="HOGENOM" id="CLU_058049_0_0_6"/>
<feature type="transmembrane region" description="Helical" evidence="1">
    <location>
        <begin position="12"/>
        <end position="33"/>
    </location>
</feature>
<feature type="transmembrane region" description="Helical" evidence="1">
    <location>
        <begin position="84"/>
        <end position="103"/>
    </location>
</feature>
<keyword evidence="4" id="KW-1185">Reference proteome</keyword>
<dbReference type="OrthoDB" id="9787495at2"/>
<dbReference type="Proteomes" id="UP000009080">
    <property type="component" value="Chromosome"/>
</dbReference>
<name>C5BIS6_TERTT</name>
<keyword evidence="1" id="KW-1133">Transmembrane helix</keyword>
<dbReference type="KEGG" id="ttu:TERTU_2061"/>
<gene>
    <name evidence="3" type="ordered locus">TERTU_2061</name>
</gene>
<feature type="transmembrane region" description="Helical" evidence="1">
    <location>
        <begin position="228"/>
        <end position="246"/>
    </location>
</feature>
<dbReference type="eggNOG" id="COG3748">
    <property type="taxonomic scope" value="Bacteria"/>
</dbReference>
<dbReference type="InterPro" id="IPR010389">
    <property type="entry name" value="Urate_ox_N"/>
</dbReference>
<dbReference type="EMBL" id="CP001614">
    <property type="protein sequence ID" value="ACR14386.1"/>
    <property type="molecule type" value="Genomic_DNA"/>
</dbReference>